<evidence type="ECO:0000313" key="3">
    <source>
        <dbReference type="Proteomes" id="UP000279994"/>
    </source>
</evidence>
<dbReference type="AlphaFoldDB" id="A0A3N0GPF3"/>
<sequence>MRLASFNVENLFARPKAMDETQGDAATRRQVLAAHARVSELFERSSYAGVEADILAQLDVLGLLRSDDGPYAVLRKVRGQLVRRPRTGPVVLVAKGRADWVGWIELKTVAVDEVATENTARVLNELDADVATVVEADDRPGLQMFNDAMLPAVGGTPYEQVMLVEGNDTRGIDVGFLARTAYRLVQIRTHIFDQDAQGVVFSRDCCEYHVDTPLGTRLVVMANHFKSKGYASPGDPVGAKRRHRQAARVAEIYASVRAEGIDHVAIMGDLNDDPSSSALAPLLDVPGLSDVSAHPAFDWNHRRGTYGSGNEKEKIDYILMSGPLFGRVVGGGVFRKGVWRGARTKDPWDIFPTLTAKQQEASDHAAIYADLTDF</sequence>
<dbReference type="InterPro" id="IPR005135">
    <property type="entry name" value="Endo/exonuclease/phosphatase"/>
</dbReference>
<dbReference type="OrthoDB" id="1398885at2"/>
<feature type="domain" description="Endonuclease/exonuclease/phosphatase" evidence="1">
    <location>
        <begin position="118"/>
        <end position="364"/>
    </location>
</feature>
<keyword evidence="2" id="KW-0269">Exonuclease</keyword>
<evidence type="ECO:0000313" key="2">
    <source>
        <dbReference type="EMBL" id="RNM14022.1"/>
    </source>
</evidence>
<keyword evidence="2" id="KW-0540">Nuclease</keyword>
<gene>
    <name evidence="2" type="ORF">EFL26_13875</name>
</gene>
<dbReference type="PANTHER" id="PTHR42834:SF1">
    <property type="entry name" value="ENDONUCLEASE_EXONUCLEASE_PHOSPHATASE FAMILY PROTEIN (AFU_ORTHOLOGUE AFUA_3G09210)"/>
    <property type="match status" value="1"/>
</dbReference>
<dbReference type="Pfam" id="PF03372">
    <property type="entry name" value="Exo_endo_phos"/>
    <property type="match status" value="1"/>
</dbReference>
<proteinExistence type="predicted"/>
<dbReference type="GO" id="GO:0004519">
    <property type="term" value="F:endonuclease activity"/>
    <property type="evidence" value="ECO:0007669"/>
    <property type="project" value="UniProtKB-KW"/>
</dbReference>
<dbReference type="EMBL" id="RJSF01000040">
    <property type="protein sequence ID" value="RNM14022.1"/>
    <property type="molecule type" value="Genomic_DNA"/>
</dbReference>
<name>A0A3N0GPF3_9ACTN</name>
<accession>A0A3N0GPF3</accession>
<keyword evidence="2" id="KW-0255">Endonuclease</keyword>
<protein>
    <submittedName>
        <fullName evidence="2">Endonuclease/exonuclease/phosphatase family protein</fullName>
    </submittedName>
</protein>
<keyword evidence="2" id="KW-0378">Hydrolase</keyword>
<dbReference type="PANTHER" id="PTHR42834">
    <property type="entry name" value="ENDONUCLEASE/EXONUCLEASE/PHOSPHATASE FAMILY PROTEIN (AFU_ORTHOLOGUE AFUA_3G09210)"/>
    <property type="match status" value="1"/>
</dbReference>
<organism evidence="2 3">
    <name type="scientific">Nocardioides pocheonensis</name>
    <dbReference type="NCBI Taxonomy" id="661485"/>
    <lineage>
        <taxon>Bacteria</taxon>
        <taxon>Bacillati</taxon>
        <taxon>Actinomycetota</taxon>
        <taxon>Actinomycetes</taxon>
        <taxon>Propionibacteriales</taxon>
        <taxon>Nocardioidaceae</taxon>
        <taxon>Nocardioides</taxon>
    </lineage>
</organism>
<reference evidence="2 3" key="1">
    <citation type="submission" date="2018-11" db="EMBL/GenBank/DDBJ databases">
        <authorList>
            <person name="Li F."/>
        </authorList>
    </citation>
    <scope>NUCLEOTIDE SEQUENCE [LARGE SCALE GENOMIC DNA]</scope>
    <source>
        <strain evidence="2 3">Gsoil 818</strain>
    </source>
</reference>
<dbReference type="SUPFAM" id="SSF56219">
    <property type="entry name" value="DNase I-like"/>
    <property type="match status" value="1"/>
</dbReference>
<keyword evidence="3" id="KW-1185">Reference proteome</keyword>
<dbReference type="Gene3D" id="3.60.10.10">
    <property type="entry name" value="Endonuclease/exonuclease/phosphatase"/>
    <property type="match status" value="1"/>
</dbReference>
<comment type="caution">
    <text evidence="2">The sequence shown here is derived from an EMBL/GenBank/DDBJ whole genome shotgun (WGS) entry which is preliminary data.</text>
</comment>
<evidence type="ECO:0000259" key="1">
    <source>
        <dbReference type="Pfam" id="PF03372"/>
    </source>
</evidence>
<dbReference type="GO" id="GO:0004527">
    <property type="term" value="F:exonuclease activity"/>
    <property type="evidence" value="ECO:0007669"/>
    <property type="project" value="UniProtKB-KW"/>
</dbReference>
<dbReference type="InterPro" id="IPR036691">
    <property type="entry name" value="Endo/exonu/phosph_ase_sf"/>
</dbReference>
<dbReference type="Proteomes" id="UP000279994">
    <property type="component" value="Unassembled WGS sequence"/>
</dbReference>